<keyword evidence="1" id="KW-0805">Transcription regulation</keyword>
<evidence type="ECO:0000313" key="4">
    <source>
        <dbReference type="EMBL" id="BBZ42552.1"/>
    </source>
</evidence>
<gene>
    <name evidence="4" type="ORF">MCNS_56150</name>
</gene>
<dbReference type="EMBL" id="AP022613">
    <property type="protein sequence ID" value="BBZ42552.1"/>
    <property type="molecule type" value="Genomic_DNA"/>
</dbReference>
<keyword evidence="5" id="KW-1185">Reference proteome</keyword>
<dbReference type="InterPro" id="IPR028978">
    <property type="entry name" value="Chorismate_lyase_/UTRA_dom_sf"/>
</dbReference>
<dbReference type="SMART" id="SM00345">
    <property type="entry name" value="HTH_GNTR"/>
    <property type="match status" value="1"/>
</dbReference>
<dbReference type="Gene3D" id="1.10.10.10">
    <property type="entry name" value="Winged helix-like DNA-binding domain superfamily/Winged helix DNA-binding domain"/>
    <property type="match status" value="1"/>
</dbReference>
<dbReference type="AlphaFoldDB" id="A0A1X1TJP5"/>
<dbReference type="GO" id="GO:0003677">
    <property type="term" value="F:DNA binding"/>
    <property type="evidence" value="ECO:0007669"/>
    <property type="project" value="UniProtKB-KW"/>
</dbReference>
<sequence>MSQAISSEHRYLQIARTLRKEIVDGVYPVGSQLPTEHQLCERFAVSRYTVREALRRLREDNLVASRPRAGTRVVPRPASSSYAQDAMSIDDLLEFAAGAQLSIESNEMVTIDDELTSRTGLEPGSQWLSVRGYRQADGAPVPLCRTEYYINRTFAAVGRLLQRHTGPIFPLIEDLFGVSISELHQEIAAVLLSAELADGLGVTPGTAALQMRRSYKTSDGEMAQLTINTHLSSNFRYAMTMRRVTGQAAG</sequence>
<dbReference type="PRINTS" id="PR00035">
    <property type="entry name" value="HTHGNTR"/>
</dbReference>
<reference evidence="4 5" key="1">
    <citation type="journal article" date="2019" name="Emerg. Microbes Infect.">
        <title>Comprehensive subspecies identification of 175 nontuberculous mycobacteria species based on 7547 genomic profiles.</title>
        <authorList>
            <person name="Matsumoto Y."/>
            <person name="Kinjo T."/>
            <person name="Motooka D."/>
            <person name="Nabeya D."/>
            <person name="Jung N."/>
            <person name="Uechi K."/>
            <person name="Horii T."/>
            <person name="Iida T."/>
            <person name="Fujita J."/>
            <person name="Nakamura S."/>
        </authorList>
    </citation>
    <scope>NUCLEOTIDE SEQUENCE [LARGE SCALE GENOMIC DNA]</scope>
    <source>
        <strain evidence="4 5">JCM 14738</strain>
    </source>
</reference>
<dbReference type="SMART" id="SM00866">
    <property type="entry name" value="UTRA"/>
    <property type="match status" value="1"/>
</dbReference>
<dbReference type="InterPro" id="IPR036390">
    <property type="entry name" value="WH_DNA-bd_sf"/>
</dbReference>
<evidence type="ECO:0000313" key="5">
    <source>
        <dbReference type="Proteomes" id="UP000467385"/>
    </source>
</evidence>
<dbReference type="InterPro" id="IPR050679">
    <property type="entry name" value="Bact_HTH_transcr_reg"/>
</dbReference>
<dbReference type="PANTHER" id="PTHR44846:SF17">
    <property type="entry name" value="GNTR-FAMILY TRANSCRIPTIONAL REGULATOR"/>
    <property type="match status" value="1"/>
</dbReference>
<accession>A0A1X1TJP5</accession>
<evidence type="ECO:0000256" key="3">
    <source>
        <dbReference type="ARBA" id="ARBA00023163"/>
    </source>
</evidence>
<keyword evidence="3" id="KW-0804">Transcription</keyword>
<evidence type="ECO:0000256" key="2">
    <source>
        <dbReference type="ARBA" id="ARBA00023125"/>
    </source>
</evidence>
<keyword evidence="2" id="KW-0238">DNA-binding</keyword>
<dbReference type="OrthoDB" id="7363114at2"/>
<dbReference type="PROSITE" id="PS50949">
    <property type="entry name" value="HTH_GNTR"/>
    <property type="match status" value="1"/>
</dbReference>
<dbReference type="PANTHER" id="PTHR44846">
    <property type="entry name" value="MANNOSYL-D-GLYCERATE TRANSPORT/METABOLISM SYSTEM REPRESSOR MNGR-RELATED"/>
    <property type="match status" value="1"/>
</dbReference>
<organism evidence="4 5">
    <name type="scientific">Mycobacterium conspicuum</name>
    <dbReference type="NCBI Taxonomy" id="44010"/>
    <lineage>
        <taxon>Bacteria</taxon>
        <taxon>Bacillati</taxon>
        <taxon>Actinomycetota</taxon>
        <taxon>Actinomycetes</taxon>
        <taxon>Mycobacteriales</taxon>
        <taxon>Mycobacteriaceae</taxon>
        <taxon>Mycobacterium</taxon>
    </lineage>
</organism>
<dbReference type="GO" id="GO:0045892">
    <property type="term" value="P:negative regulation of DNA-templated transcription"/>
    <property type="evidence" value="ECO:0007669"/>
    <property type="project" value="TreeGrafter"/>
</dbReference>
<dbReference type="Proteomes" id="UP000467385">
    <property type="component" value="Chromosome"/>
</dbReference>
<dbReference type="Pfam" id="PF00392">
    <property type="entry name" value="GntR"/>
    <property type="match status" value="1"/>
</dbReference>
<dbReference type="RefSeq" id="WP_085231871.1">
    <property type="nucleotide sequence ID" value="NZ_AP022613.1"/>
</dbReference>
<proteinExistence type="predicted"/>
<name>A0A1X1TJP5_9MYCO</name>
<dbReference type="Pfam" id="PF07702">
    <property type="entry name" value="UTRA"/>
    <property type="match status" value="1"/>
</dbReference>
<dbReference type="GO" id="GO:0003700">
    <property type="term" value="F:DNA-binding transcription factor activity"/>
    <property type="evidence" value="ECO:0007669"/>
    <property type="project" value="InterPro"/>
</dbReference>
<dbReference type="InterPro" id="IPR036388">
    <property type="entry name" value="WH-like_DNA-bd_sf"/>
</dbReference>
<dbReference type="Gene3D" id="3.40.1410.10">
    <property type="entry name" value="Chorismate lyase-like"/>
    <property type="match status" value="1"/>
</dbReference>
<dbReference type="InterPro" id="IPR011663">
    <property type="entry name" value="UTRA"/>
</dbReference>
<dbReference type="SUPFAM" id="SSF46785">
    <property type="entry name" value="Winged helix' DNA-binding domain"/>
    <property type="match status" value="1"/>
</dbReference>
<dbReference type="InterPro" id="IPR000524">
    <property type="entry name" value="Tscrpt_reg_HTH_GntR"/>
</dbReference>
<protein>
    <submittedName>
        <fullName evidence="4">GntR family transcriptional regulator</fullName>
    </submittedName>
</protein>
<evidence type="ECO:0000256" key="1">
    <source>
        <dbReference type="ARBA" id="ARBA00023015"/>
    </source>
</evidence>
<dbReference type="STRING" id="44010.AWC00_06665"/>
<dbReference type="SUPFAM" id="SSF64288">
    <property type="entry name" value="Chorismate lyase-like"/>
    <property type="match status" value="1"/>
</dbReference>
<dbReference type="CDD" id="cd07377">
    <property type="entry name" value="WHTH_GntR"/>
    <property type="match status" value="1"/>
</dbReference>